<dbReference type="GO" id="GO:0000160">
    <property type="term" value="P:phosphorelay signal transduction system"/>
    <property type="evidence" value="ECO:0007669"/>
    <property type="project" value="InterPro"/>
</dbReference>
<evidence type="ECO:0000256" key="2">
    <source>
        <dbReference type="ARBA" id="ARBA00023125"/>
    </source>
</evidence>
<gene>
    <name evidence="5" type="ORF">Voc01_027470</name>
</gene>
<dbReference type="Pfam" id="PF03704">
    <property type="entry name" value="BTAD"/>
    <property type="match status" value="1"/>
</dbReference>
<sequence>MTARVDVLGPLRLVVDGQPVDVRGQKRRAVLAMLALAEGRTVPVDRLVDALWPAEAPESGRQALHSHVFRLRGQLGSASGCLETRPDGYRLDLGADGLDAVRARRLLAAARTGRETREALAAAREAHALWRGPVLADLVDVPAIASVVETYEQLRRDVTDAVVACALAAGEAGSVVGQATEALAADPLREPAALLLMRVLAATGQPSEALRTGREYRERLAEEVGLDPSPALDEVVREIASGPVGRAPEVPARPATRLFGRDAELADLRRLLATERLVTLVGPGGVGKTRLALELPATTVLRLAPVTDPAAIPHALAAALGLAVARGDVLPSCLAVLADRPGLLVVDNCEHLVDAARDLVNLLLATCPSLTVLATSREPLGLGAEYVRRLTPLPHRGAVEVFRDRAGRVRPGSDLDPRLVADIVRRLDGVPLAIELAAGRLSTFALADLHQRLDRSLDLLAGRPSGEARHGTLRATVEWSYRLLSAEEQRLFRYLAIFVDGVPLDAAERLAAALGLTGDPGTLLARLVDASMLDADFTAGTRYRMLETLRAYGLDRLDAAGETEEAARHLVDWAVDLTAWVEVTMTTAREPDADAALRRELSNLRAAWRHARDRKLLDAAAAIVVALMDPMSYRDLIELRDWAEELGADPALDGHPLGSAVLGVAAEAAYHRGDYPFAEYLCRRGLALGGSWYCLTVLSNADLARGAWEDAIEHSLAAAALATVPRENLGLAALATAYAGRPDEARALNERGRAGATSPTLRAWGAYVAGEIDNAAGRHTVAEVHYQQAIDLARTSGAAFLVGVATVGLLSVRTHAGRFRDALRGYREVVDYFERTGNWTHLWTTLRNLATVLRRLSDDGPADALTAAADRAPDAPAVAGAAVAAPSAEGPGRAAVLEIARDAISRNLT</sequence>
<name>A0A8J3ZSZ5_9ACTN</name>
<dbReference type="SMART" id="SM00862">
    <property type="entry name" value="Trans_reg_C"/>
    <property type="match status" value="1"/>
</dbReference>
<dbReference type="GO" id="GO:0003677">
    <property type="term" value="F:DNA binding"/>
    <property type="evidence" value="ECO:0007669"/>
    <property type="project" value="UniProtKB-UniRule"/>
</dbReference>
<dbReference type="Proteomes" id="UP000635606">
    <property type="component" value="Unassembled WGS sequence"/>
</dbReference>
<feature type="DNA-binding region" description="OmpR/PhoB-type" evidence="3">
    <location>
        <begin position="1"/>
        <end position="93"/>
    </location>
</feature>
<organism evidence="5 6">
    <name type="scientific">Virgisporangium ochraceum</name>
    <dbReference type="NCBI Taxonomy" id="65505"/>
    <lineage>
        <taxon>Bacteria</taxon>
        <taxon>Bacillati</taxon>
        <taxon>Actinomycetota</taxon>
        <taxon>Actinomycetes</taxon>
        <taxon>Micromonosporales</taxon>
        <taxon>Micromonosporaceae</taxon>
        <taxon>Virgisporangium</taxon>
    </lineage>
</organism>
<dbReference type="SUPFAM" id="SSF52540">
    <property type="entry name" value="P-loop containing nucleoside triphosphate hydrolases"/>
    <property type="match status" value="1"/>
</dbReference>
<feature type="domain" description="OmpR/PhoB-type" evidence="4">
    <location>
        <begin position="1"/>
        <end position="93"/>
    </location>
</feature>
<dbReference type="InterPro" id="IPR027417">
    <property type="entry name" value="P-loop_NTPase"/>
</dbReference>
<dbReference type="InterPro" id="IPR005158">
    <property type="entry name" value="BTAD"/>
</dbReference>
<accession>A0A8J3ZSZ5</accession>
<dbReference type="SMART" id="SM01043">
    <property type="entry name" value="BTAD"/>
    <property type="match status" value="1"/>
</dbReference>
<keyword evidence="2 3" id="KW-0238">DNA-binding</keyword>
<dbReference type="RefSeq" id="WP_203927762.1">
    <property type="nucleotide sequence ID" value="NZ_BOPH01000031.1"/>
</dbReference>
<dbReference type="Pfam" id="PF00486">
    <property type="entry name" value="Trans_reg_C"/>
    <property type="match status" value="1"/>
</dbReference>
<dbReference type="InterPro" id="IPR011990">
    <property type="entry name" value="TPR-like_helical_dom_sf"/>
</dbReference>
<comment type="caution">
    <text evidence="5">The sequence shown here is derived from an EMBL/GenBank/DDBJ whole genome shotgun (WGS) entry which is preliminary data.</text>
</comment>
<evidence type="ECO:0000256" key="1">
    <source>
        <dbReference type="ARBA" id="ARBA00005820"/>
    </source>
</evidence>
<reference evidence="5" key="1">
    <citation type="submission" date="2021-01" db="EMBL/GenBank/DDBJ databases">
        <title>Whole genome shotgun sequence of Virgisporangium ochraceum NBRC 16418.</title>
        <authorList>
            <person name="Komaki H."/>
            <person name="Tamura T."/>
        </authorList>
    </citation>
    <scope>NUCLEOTIDE SEQUENCE</scope>
    <source>
        <strain evidence="5">NBRC 16418</strain>
    </source>
</reference>
<dbReference type="PANTHER" id="PTHR47691:SF3">
    <property type="entry name" value="HTH-TYPE TRANSCRIPTIONAL REGULATOR RV0890C-RELATED"/>
    <property type="match status" value="1"/>
</dbReference>
<evidence type="ECO:0000259" key="4">
    <source>
        <dbReference type="PROSITE" id="PS51755"/>
    </source>
</evidence>
<proteinExistence type="inferred from homology"/>
<dbReference type="PROSITE" id="PS51755">
    <property type="entry name" value="OMPR_PHOB"/>
    <property type="match status" value="1"/>
</dbReference>
<dbReference type="PANTHER" id="PTHR47691">
    <property type="entry name" value="REGULATOR-RELATED"/>
    <property type="match status" value="1"/>
</dbReference>
<dbReference type="SUPFAM" id="SSF48452">
    <property type="entry name" value="TPR-like"/>
    <property type="match status" value="2"/>
</dbReference>
<dbReference type="GO" id="GO:0006355">
    <property type="term" value="P:regulation of DNA-templated transcription"/>
    <property type="evidence" value="ECO:0007669"/>
    <property type="project" value="InterPro"/>
</dbReference>
<evidence type="ECO:0000313" key="6">
    <source>
        <dbReference type="Proteomes" id="UP000635606"/>
    </source>
</evidence>
<dbReference type="Gene3D" id="1.25.40.10">
    <property type="entry name" value="Tetratricopeptide repeat domain"/>
    <property type="match status" value="2"/>
</dbReference>
<dbReference type="InterPro" id="IPR001867">
    <property type="entry name" value="OmpR/PhoB-type_DNA-bd"/>
</dbReference>
<protein>
    <recommendedName>
        <fullName evidence="4">OmpR/PhoB-type domain-containing protein</fullName>
    </recommendedName>
</protein>
<dbReference type="Gene3D" id="1.10.10.10">
    <property type="entry name" value="Winged helix-like DNA-binding domain superfamily/Winged helix DNA-binding domain"/>
    <property type="match status" value="1"/>
</dbReference>
<dbReference type="InterPro" id="IPR016032">
    <property type="entry name" value="Sig_transdc_resp-reg_C-effctor"/>
</dbReference>
<dbReference type="EMBL" id="BOPH01000031">
    <property type="protein sequence ID" value="GIJ67830.1"/>
    <property type="molecule type" value="Genomic_DNA"/>
</dbReference>
<dbReference type="AlphaFoldDB" id="A0A8J3ZSZ5"/>
<evidence type="ECO:0000256" key="3">
    <source>
        <dbReference type="PROSITE-ProRule" id="PRU01091"/>
    </source>
</evidence>
<keyword evidence="6" id="KW-1185">Reference proteome</keyword>
<comment type="similarity">
    <text evidence="1">Belongs to the AfsR/DnrI/RedD regulatory family.</text>
</comment>
<dbReference type="SUPFAM" id="SSF46894">
    <property type="entry name" value="C-terminal effector domain of the bipartite response regulators"/>
    <property type="match status" value="1"/>
</dbReference>
<evidence type="ECO:0000313" key="5">
    <source>
        <dbReference type="EMBL" id="GIJ67830.1"/>
    </source>
</evidence>
<dbReference type="InterPro" id="IPR036388">
    <property type="entry name" value="WH-like_DNA-bd_sf"/>
</dbReference>